<evidence type="ECO:0000256" key="3">
    <source>
        <dbReference type="ARBA" id="ARBA00019619"/>
    </source>
</evidence>
<dbReference type="RefSeq" id="XP_031007692.1">
    <property type="nucleotide sequence ID" value="XM_031146624.1"/>
</dbReference>
<keyword evidence="4 9" id="KW-0805">Transcription regulation</keyword>
<evidence type="ECO:0000256" key="1">
    <source>
        <dbReference type="ARBA" id="ARBA00004123"/>
    </source>
</evidence>
<proteinExistence type="inferred from homology"/>
<feature type="compositionally biased region" description="Basic and acidic residues" evidence="10">
    <location>
        <begin position="21"/>
        <end position="31"/>
    </location>
</feature>
<feature type="region of interest" description="Disordered" evidence="10">
    <location>
        <begin position="1138"/>
        <end position="1193"/>
    </location>
</feature>
<dbReference type="OrthoDB" id="205099at2759"/>
<protein>
    <recommendedName>
        <fullName evidence="3 9">Mediator of RNA polymerase II transcription subunit 14</fullName>
    </recommendedName>
    <alternativeName>
        <fullName evidence="8 9">Mediator complex subunit 14</fullName>
    </alternativeName>
</protein>
<dbReference type="GeneID" id="41981842"/>
<keyword evidence="5 9" id="KW-0010">Activator</keyword>
<feature type="region of interest" description="Disordered" evidence="10">
    <location>
        <begin position="794"/>
        <end position="829"/>
    </location>
</feature>
<gene>
    <name evidence="12" type="primary">RGR1</name>
    <name evidence="12" type="ORF">LHYA1_G001644</name>
</gene>
<organism evidence="12 13">
    <name type="scientific">Lachnellula hyalina</name>
    <dbReference type="NCBI Taxonomy" id="1316788"/>
    <lineage>
        <taxon>Eukaryota</taxon>
        <taxon>Fungi</taxon>
        <taxon>Dikarya</taxon>
        <taxon>Ascomycota</taxon>
        <taxon>Pezizomycotina</taxon>
        <taxon>Leotiomycetes</taxon>
        <taxon>Helotiales</taxon>
        <taxon>Lachnaceae</taxon>
        <taxon>Lachnellula</taxon>
    </lineage>
</organism>
<dbReference type="EMBL" id="QGMH01000024">
    <property type="protein sequence ID" value="TVY28904.1"/>
    <property type="molecule type" value="Genomic_DNA"/>
</dbReference>
<dbReference type="Proteomes" id="UP000431533">
    <property type="component" value="Unassembled WGS sequence"/>
</dbReference>
<feature type="region of interest" description="Disordered" evidence="10">
    <location>
        <begin position="1"/>
        <end position="88"/>
    </location>
</feature>
<comment type="caution">
    <text evidence="12">The sequence shown here is derived from an EMBL/GenBank/DDBJ whole genome shotgun (WGS) entry which is preliminary data.</text>
</comment>
<dbReference type="GO" id="GO:0016592">
    <property type="term" value="C:mediator complex"/>
    <property type="evidence" value="ECO:0007669"/>
    <property type="project" value="UniProtKB-UniRule"/>
</dbReference>
<evidence type="ECO:0000313" key="13">
    <source>
        <dbReference type="Proteomes" id="UP000431533"/>
    </source>
</evidence>
<comment type="subunit">
    <text evidence="9">Component of the Mediator complex.</text>
</comment>
<evidence type="ECO:0000256" key="9">
    <source>
        <dbReference type="RuleBase" id="RU365082"/>
    </source>
</evidence>
<evidence type="ECO:0000256" key="2">
    <source>
        <dbReference type="ARBA" id="ARBA00007813"/>
    </source>
</evidence>
<dbReference type="PANTHER" id="PTHR12809">
    <property type="entry name" value="MEDIATOR COMPLEX SUBUNIT"/>
    <property type="match status" value="1"/>
</dbReference>
<feature type="compositionally biased region" description="Polar residues" evidence="10">
    <location>
        <begin position="803"/>
        <end position="817"/>
    </location>
</feature>
<keyword evidence="13" id="KW-1185">Reference proteome</keyword>
<comment type="subcellular location">
    <subcellularLocation>
        <location evidence="1 9">Nucleus</location>
    </subcellularLocation>
</comment>
<dbReference type="Pfam" id="PF08638">
    <property type="entry name" value="Med14"/>
    <property type="match status" value="1"/>
</dbReference>
<comment type="similarity">
    <text evidence="2 9">Belongs to the Mediator complex subunit 14 family.</text>
</comment>
<evidence type="ECO:0000256" key="5">
    <source>
        <dbReference type="ARBA" id="ARBA00023159"/>
    </source>
</evidence>
<evidence type="ECO:0000256" key="4">
    <source>
        <dbReference type="ARBA" id="ARBA00023015"/>
    </source>
</evidence>
<feature type="domain" description="Mediator complex subunit MED14 N-terminal" evidence="11">
    <location>
        <begin position="129"/>
        <end position="339"/>
    </location>
</feature>
<sequence length="1193" mass="133141">KIELSERAKVAEEAVGGAAKGGERLEGDSKAKSMPGVIMENGSRNGSHTNHDRDQRLNGLNGAGYAMEKGKGREEPLQNVTPVSPPIPNGLNTNMAGGRQNGDGGIPKDIEPQLDQLPPEILHITQGYLPLSSLLSRLAQKTHNDLTRTITDMAQMALPPAVANGNTTHGMSNDDNSQENLSKKLRLLNFAQDAHTEWTKALIITNWSRRSEDVSKMIDLKIHLDKQKSHYDFAINELMEVKRSLVHARLPNPDLKTALAVLTTGKASWMPELGYIQPPPLTAKEILKSLENLNTLLSIRLSLQEYDNIPIHFMDYTIKSGRATFNVAGEFAVDLTIADEDPETQFWFIDFRFLFSPSLSDVPPHVRAHIESRVNEALMKDGLAGCYKFLHNMVLTHKISEFRRQAVGLARGKWIDGLKVEALNRALSIQYWLDRYGRKGPKSWIILGVHSGKRKVGRPHLKDTSRLFLRWFRDSKEVKEVDIPFDAVDISAESLLKTVIANHVDHILTSTYERLRLKPLFASHEAVLSVFISKTEPAESELKVQLTSDRHLTVRIEPITGCFVLGPSSRLAVEFEFKLNDQCNDPATNAHNLIEEMRQRAVMDDILLRGVSLGWIRVKNPGIKLDDLRSVIPKETSQVLWLQRPGWVKNWYFAVSMSVSGERWWLIETTDPSPDANNAPTARNQKKDTTVKITSSIPIPIQSISPTPSYDFMANLHVFAAALVSHYVNLKALHERRTRHKLQSCGTIPSCVKVPAVYLQLSELIATLGPDKKSIVGKNMALRDIVQLTFQGLETRPRRSKDTQAVTSPTVQQTQPSVPAPPPASNLPAQKLGLPHEDVFVMTEARMIFSPPPQALKMIKENIDRDIAFHQTSGAFALRLRSRVGESIVSSLIERVVRIERLVSFIKILQAQEKSIQCKTISLGRITFTYGKVILNADGDVTEIDGGGPREFTAVVDFSTADNMMTLILERGNPHLEIIDHLTRILNGKEGLDGVATLLPLTLPVLQGLDALEMAWASVPKGQAFVNVRAADWYIIRYDISISPQTGTTSEFRTQKVMFEVRLRHRRGIPWWYIRRTDARERDGDGIDVALKPVWNTAGKGWQGMRVSGVAQANGVEDLLGKVDAALRNFVNSNQTTQAQSVAPVAPMMQPRAKGPARQQQQQQQPTPNQSQSQSQSQSQGRNNLKREVVEID</sequence>
<feature type="non-terminal residue" evidence="12">
    <location>
        <position position="1"/>
    </location>
</feature>
<evidence type="ECO:0000313" key="12">
    <source>
        <dbReference type="EMBL" id="TVY28904.1"/>
    </source>
</evidence>
<reference evidence="12 13" key="1">
    <citation type="submission" date="2018-05" db="EMBL/GenBank/DDBJ databases">
        <title>Genome sequencing and assembly of the regulated plant pathogen Lachnellula willkommii and related sister species for the development of diagnostic species identification markers.</title>
        <authorList>
            <person name="Giroux E."/>
            <person name="Bilodeau G."/>
        </authorList>
    </citation>
    <scope>NUCLEOTIDE SEQUENCE [LARGE SCALE GENOMIC DNA]</scope>
    <source>
        <strain evidence="12 13">CBS 185.66</strain>
    </source>
</reference>
<dbReference type="GO" id="GO:0003712">
    <property type="term" value="F:transcription coregulator activity"/>
    <property type="evidence" value="ECO:0007669"/>
    <property type="project" value="UniProtKB-UniRule"/>
</dbReference>
<feature type="non-terminal residue" evidence="12">
    <location>
        <position position="1193"/>
    </location>
</feature>
<keyword evidence="7 9" id="KW-0539">Nucleus</keyword>
<evidence type="ECO:0000256" key="7">
    <source>
        <dbReference type="ARBA" id="ARBA00023242"/>
    </source>
</evidence>
<dbReference type="GO" id="GO:0006357">
    <property type="term" value="P:regulation of transcription by RNA polymerase II"/>
    <property type="evidence" value="ECO:0007669"/>
    <property type="project" value="InterPro"/>
</dbReference>
<feature type="compositionally biased region" description="Basic and acidic residues" evidence="10">
    <location>
        <begin position="1"/>
        <end position="12"/>
    </location>
</feature>
<dbReference type="InterPro" id="IPR013947">
    <property type="entry name" value="Mediator_Med14"/>
</dbReference>
<feature type="compositionally biased region" description="Low complexity" evidence="10">
    <location>
        <begin position="1159"/>
        <end position="1180"/>
    </location>
</feature>
<accession>A0A8H8R5N6</accession>
<evidence type="ECO:0000256" key="8">
    <source>
        <dbReference type="ARBA" id="ARBA00032007"/>
    </source>
</evidence>
<evidence type="ECO:0000256" key="6">
    <source>
        <dbReference type="ARBA" id="ARBA00023163"/>
    </source>
</evidence>
<name>A0A8H8R5N6_9HELO</name>
<evidence type="ECO:0000256" key="10">
    <source>
        <dbReference type="SAM" id="MobiDB-lite"/>
    </source>
</evidence>
<dbReference type="PANTHER" id="PTHR12809:SF2">
    <property type="entry name" value="MEDIATOR OF RNA POLYMERASE II TRANSCRIPTION SUBUNIT 14"/>
    <property type="match status" value="1"/>
</dbReference>
<dbReference type="GO" id="GO:0070847">
    <property type="term" value="C:core mediator complex"/>
    <property type="evidence" value="ECO:0007669"/>
    <property type="project" value="TreeGrafter"/>
</dbReference>
<dbReference type="Pfam" id="PF26204">
    <property type="entry name" value="Med14_fung"/>
    <property type="match status" value="1"/>
</dbReference>
<evidence type="ECO:0000259" key="11">
    <source>
        <dbReference type="Pfam" id="PF08638"/>
    </source>
</evidence>
<keyword evidence="6 9" id="KW-0804">Transcription</keyword>
<dbReference type="InterPro" id="IPR055122">
    <property type="entry name" value="Med14_N"/>
</dbReference>
<dbReference type="AlphaFoldDB" id="A0A8H8R5N6"/>
<comment type="function">
    <text evidence="9">Component of the Mediator complex, a coactivator involved in the regulated transcription of nearly all RNA polymerase II-dependent genes. Mediator functions as a bridge to convey information from gene-specific regulatory proteins to the basal RNA polymerase II transcription machinery. Mediator is recruited to promoters by direct interactions with regulatory proteins and serves as a scaffold for the assembly of a functional preinitiation complex with RNA polymerase II and the general transcription factors.</text>
</comment>